<proteinExistence type="predicted"/>
<sequence length="20" mass="1883">SAAAVLDTAGHSPPGPPKLP</sequence>
<name>A0AAV4TAS4_9ARAC</name>
<accession>A0AAV4TAS4</accession>
<dbReference type="AlphaFoldDB" id="A0AAV4TAS4"/>
<evidence type="ECO:0000313" key="3">
    <source>
        <dbReference type="Proteomes" id="UP001054837"/>
    </source>
</evidence>
<evidence type="ECO:0000256" key="1">
    <source>
        <dbReference type="SAM" id="MobiDB-lite"/>
    </source>
</evidence>
<feature type="region of interest" description="Disordered" evidence="1">
    <location>
        <begin position="1"/>
        <end position="20"/>
    </location>
</feature>
<dbReference type="Proteomes" id="UP001054837">
    <property type="component" value="Unassembled WGS sequence"/>
</dbReference>
<evidence type="ECO:0000313" key="2">
    <source>
        <dbReference type="EMBL" id="GIY42546.1"/>
    </source>
</evidence>
<comment type="caution">
    <text evidence="2">The sequence shown here is derived from an EMBL/GenBank/DDBJ whole genome shotgun (WGS) entry which is preliminary data.</text>
</comment>
<gene>
    <name evidence="2" type="ORF">CDAR_211191</name>
</gene>
<protein>
    <submittedName>
        <fullName evidence="2">Uncharacterized protein</fullName>
    </submittedName>
</protein>
<organism evidence="2 3">
    <name type="scientific">Caerostris darwini</name>
    <dbReference type="NCBI Taxonomy" id="1538125"/>
    <lineage>
        <taxon>Eukaryota</taxon>
        <taxon>Metazoa</taxon>
        <taxon>Ecdysozoa</taxon>
        <taxon>Arthropoda</taxon>
        <taxon>Chelicerata</taxon>
        <taxon>Arachnida</taxon>
        <taxon>Araneae</taxon>
        <taxon>Araneomorphae</taxon>
        <taxon>Entelegynae</taxon>
        <taxon>Araneoidea</taxon>
        <taxon>Araneidae</taxon>
        <taxon>Caerostris</taxon>
    </lineage>
</organism>
<reference evidence="2 3" key="1">
    <citation type="submission" date="2021-06" db="EMBL/GenBank/DDBJ databases">
        <title>Caerostris darwini draft genome.</title>
        <authorList>
            <person name="Kono N."/>
            <person name="Arakawa K."/>
        </authorList>
    </citation>
    <scope>NUCLEOTIDE SEQUENCE [LARGE SCALE GENOMIC DNA]</scope>
</reference>
<feature type="non-terminal residue" evidence="2">
    <location>
        <position position="1"/>
    </location>
</feature>
<dbReference type="EMBL" id="BPLQ01009220">
    <property type="protein sequence ID" value="GIY42546.1"/>
    <property type="molecule type" value="Genomic_DNA"/>
</dbReference>
<keyword evidence="3" id="KW-1185">Reference proteome</keyword>